<name>A0A1H0APQ3_9ACTN</name>
<dbReference type="STRING" id="1137991.SAMN05660642_04645"/>
<dbReference type="RefSeq" id="WP_091223870.1">
    <property type="nucleotide sequence ID" value="NZ_FNHE01000017.1"/>
</dbReference>
<accession>A0A1H0APQ3</accession>
<dbReference type="Proteomes" id="UP000198680">
    <property type="component" value="Unassembled WGS sequence"/>
</dbReference>
<organism evidence="1 2">
    <name type="scientific">Geodermatophilus siccatus</name>
    <dbReference type="NCBI Taxonomy" id="1137991"/>
    <lineage>
        <taxon>Bacteria</taxon>
        <taxon>Bacillati</taxon>
        <taxon>Actinomycetota</taxon>
        <taxon>Actinomycetes</taxon>
        <taxon>Geodermatophilales</taxon>
        <taxon>Geodermatophilaceae</taxon>
        <taxon>Geodermatophilus</taxon>
    </lineage>
</organism>
<dbReference type="AlphaFoldDB" id="A0A1H0APQ3"/>
<evidence type="ECO:0000313" key="2">
    <source>
        <dbReference type="Proteomes" id="UP000198680"/>
    </source>
</evidence>
<dbReference type="EMBL" id="FNHE01000017">
    <property type="protein sequence ID" value="SDN35349.1"/>
    <property type="molecule type" value="Genomic_DNA"/>
</dbReference>
<sequence>MEVRTRLVASTPQAAPVAAAQESATTAQEQCCVPVWLPYGWYPTKAKCEAEGRRLMRESVGVVAYKCYKQEDGGWKLYLLESA</sequence>
<keyword evidence="2" id="KW-1185">Reference proteome</keyword>
<proteinExistence type="predicted"/>
<reference evidence="2" key="1">
    <citation type="submission" date="2016-10" db="EMBL/GenBank/DDBJ databases">
        <authorList>
            <person name="Varghese N."/>
            <person name="Submissions S."/>
        </authorList>
    </citation>
    <scope>NUCLEOTIDE SEQUENCE [LARGE SCALE GENOMIC DNA]</scope>
    <source>
        <strain evidence="2">DSM 45419</strain>
    </source>
</reference>
<gene>
    <name evidence="1" type="ORF">SAMN05660642_04645</name>
</gene>
<evidence type="ECO:0000313" key="1">
    <source>
        <dbReference type="EMBL" id="SDN35349.1"/>
    </source>
</evidence>
<protein>
    <submittedName>
        <fullName evidence="1">Uncharacterized protein</fullName>
    </submittedName>
</protein>